<feature type="region of interest" description="Disordered" evidence="5">
    <location>
        <begin position="40"/>
        <end position="70"/>
    </location>
</feature>
<dbReference type="AlphaFoldDB" id="B8LMW2"/>
<proteinExistence type="evidence at transcript level"/>
<feature type="compositionally biased region" description="Polar residues" evidence="5">
    <location>
        <begin position="43"/>
        <end position="57"/>
    </location>
</feature>
<dbReference type="GO" id="GO:0016020">
    <property type="term" value="C:membrane"/>
    <property type="evidence" value="ECO:0007669"/>
    <property type="project" value="UniProtKB-SubCell"/>
</dbReference>
<protein>
    <recommendedName>
        <fullName evidence="6">CGL160/ATPI domain-containing protein</fullName>
    </recommendedName>
</protein>
<keyword evidence="3" id="KW-1133">Transmembrane helix</keyword>
<evidence type="ECO:0000256" key="3">
    <source>
        <dbReference type="ARBA" id="ARBA00022989"/>
    </source>
</evidence>
<sequence>MLGSSTSTMLGSSTSTCGLRGDPLVLFSTSSQYQNLAVRAANGPSSNPNGESFNSNSLEDKRNANVPTTRFLKPRKKKILQWSNGTAPGEYGGPPTYINPRKYWGDVSDPITNRNDFIWNKEWLGRVHIVPAGPPQVQSPKQEQEVGFLSLNRAMALNSLEVDLTEDLMEPSNSVLERQVEAARLGLPTDQAITADKPRWRVISTRREQQQWDRASKAATGGTGLLLRNLNKSREDPAVIAAQSKQHYIQLKQRLQLITLGLGGLGTVSAYISYSPEVAASFGAGLLGSLAYIRMLGNSVDSYGVEGVQGTVRGALGQPRLLVPVVLVMMFNRWNEILVPDFGFIHLDLIPILVGFFTYKIATFVQAIEDVLPTSGGKIQS</sequence>
<organism evidence="7">
    <name type="scientific">Picea sitchensis</name>
    <name type="common">Sitka spruce</name>
    <name type="synonym">Pinus sitchensis</name>
    <dbReference type="NCBI Taxonomy" id="3332"/>
    <lineage>
        <taxon>Eukaryota</taxon>
        <taxon>Viridiplantae</taxon>
        <taxon>Streptophyta</taxon>
        <taxon>Embryophyta</taxon>
        <taxon>Tracheophyta</taxon>
        <taxon>Spermatophyta</taxon>
        <taxon>Pinopsida</taxon>
        <taxon>Pinidae</taxon>
        <taxon>Conifers I</taxon>
        <taxon>Pinales</taxon>
        <taxon>Pinaceae</taxon>
        <taxon>Picea</taxon>
    </lineage>
</organism>
<dbReference type="PANTHER" id="PTHR34118:SF6">
    <property type="entry name" value="PROTEIN CONSERVED ONLY IN THE GREEN LINEAGE 160, CHLOROPLASTIC"/>
    <property type="match status" value="1"/>
</dbReference>
<evidence type="ECO:0000313" key="7">
    <source>
        <dbReference type="EMBL" id="ABR16992.1"/>
    </source>
</evidence>
<dbReference type="PANTHER" id="PTHR34118">
    <property type="entry name" value="NF-KAPPA-B INHIBITOR-LIKE PROTEIN-RELATED"/>
    <property type="match status" value="1"/>
</dbReference>
<dbReference type="InterPro" id="IPR056309">
    <property type="entry name" value="CGL160/ATPI_dom"/>
</dbReference>
<keyword evidence="4" id="KW-0472">Membrane</keyword>
<evidence type="ECO:0000259" key="6">
    <source>
        <dbReference type="Pfam" id="PF24763"/>
    </source>
</evidence>
<name>B8LMW2_PICSI</name>
<evidence type="ECO:0000256" key="1">
    <source>
        <dbReference type="ARBA" id="ARBA00004141"/>
    </source>
</evidence>
<evidence type="ECO:0000256" key="4">
    <source>
        <dbReference type="ARBA" id="ARBA00023136"/>
    </source>
</evidence>
<comment type="subcellular location">
    <subcellularLocation>
        <location evidence="1">Membrane</location>
        <topology evidence="1">Multi-pass membrane protein</topology>
    </subcellularLocation>
</comment>
<dbReference type="Pfam" id="PF24763">
    <property type="entry name" value="CGL160_C"/>
    <property type="match status" value="1"/>
</dbReference>
<feature type="domain" description="CGL160/ATPI" evidence="6">
    <location>
        <begin position="236"/>
        <end position="369"/>
    </location>
</feature>
<evidence type="ECO:0000256" key="5">
    <source>
        <dbReference type="SAM" id="MobiDB-lite"/>
    </source>
</evidence>
<dbReference type="EMBL" id="EF677144">
    <property type="protein sequence ID" value="ABR16992.1"/>
    <property type="molecule type" value="mRNA"/>
</dbReference>
<evidence type="ECO:0000256" key="2">
    <source>
        <dbReference type="ARBA" id="ARBA00022692"/>
    </source>
</evidence>
<keyword evidence="2" id="KW-0812">Transmembrane</keyword>
<reference evidence="7" key="1">
    <citation type="submission" date="2007-06" db="EMBL/GenBank/DDBJ databases">
        <title>Full length cDNA sequences from Sitka Spruce (Picea sitchensis).</title>
        <authorList>
            <person name="Ralph S.G."/>
            <person name="Chun H.E."/>
            <person name="Liao N."/>
            <person name="Ali J."/>
            <person name="Reid K."/>
            <person name="Kolosova N."/>
            <person name="Cooper N."/>
            <person name="Cullis C."/>
            <person name="Jancsik S."/>
            <person name="Moore R."/>
            <person name="Mayo M."/>
            <person name="Wagner S."/>
            <person name="Holt R.A."/>
            <person name="Jones S.J.M."/>
            <person name="Marra M.A."/>
            <person name="Ritland C.E."/>
            <person name="Ritland K."/>
            <person name="Bohlmann J."/>
        </authorList>
    </citation>
    <scope>NUCLEOTIDE SEQUENCE</scope>
    <source>
        <tissue evidence="7">Green portion of the leader tissue</tissue>
    </source>
</reference>
<accession>B8LMW2</accession>